<accession>A0ABP8JCR6</accession>
<proteinExistence type="predicted"/>
<organism evidence="2 3">
    <name type="scientific">Brevibacterium pityocampae</name>
    <dbReference type="NCBI Taxonomy" id="506594"/>
    <lineage>
        <taxon>Bacteria</taxon>
        <taxon>Bacillati</taxon>
        <taxon>Actinomycetota</taxon>
        <taxon>Actinomycetes</taxon>
        <taxon>Micrococcales</taxon>
        <taxon>Brevibacteriaceae</taxon>
        <taxon>Brevibacterium</taxon>
    </lineage>
</organism>
<feature type="compositionally biased region" description="Polar residues" evidence="1">
    <location>
        <begin position="1"/>
        <end position="14"/>
    </location>
</feature>
<feature type="compositionally biased region" description="Basic and acidic residues" evidence="1">
    <location>
        <begin position="18"/>
        <end position="29"/>
    </location>
</feature>
<feature type="region of interest" description="Disordered" evidence="1">
    <location>
        <begin position="1"/>
        <end position="41"/>
    </location>
</feature>
<dbReference type="Proteomes" id="UP001500642">
    <property type="component" value="Unassembled WGS sequence"/>
</dbReference>
<reference evidence="3" key="1">
    <citation type="journal article" date="2019" name="Int. J. Syst. Evol. Microbiol.">
        <title>The Global Catalogue of Microorganisms (GCM) 10K type strain sequencing project: providing services to taxonomists for standard genome sequencing and annotation.</title>
        <authorList>
            <consortium name="The Broad Institute Genomics Platform"/>
            <consortium name="The Broad Institute Genome Sequencing Center for Infectious Disease"/>
            <person name="Wu L."/>
            <person name="Ma J."/>
        </authorList>
    </citation>
    <scope>NUCLEOTIDE SEQUENCE [LARGE SCALE GENOMIC DNA]</scope>
    <source>
        <strain evidence="3">JCM 17808</strain>
    </source>
</reference>
<comment type="caution">
    <text evidence="2">The sequence shown here is derived from an EMBL/GenBank/DDBJ whole genome shotgun (WGS) entry which is preliminary data.</text>
</comment>
<keyword evidence="3" id="KW-1185">Reference proteome</keyword>
<feature type="compositionally biased region" description="Basic and acidic residues" evidence="1">
    <location>
        <begin position="85"/>
        <end position="105"/>
    </location>
</feature>
<name>A0ABP8JCR6_9MICO</name>
<sequence length="169" mass="18221">MGATKRSLTLTTAAVTGDNRRMSDHREPVEPTEVYDSTHRSASDRIRAAADQVISGGVRAADAARLRAESARSGVRDFADQPVDRVRSYSERARTESARIGDRAKSQAHRAAAPGGPVDWTETKINGLIAGIGTRLSDAVRTGKVDRVFQVAQEGVTKGAGQARRLLRR</sequence>
<gene>
    <name evidence="2" type="ORF">GCM10023167_13920</name>
</gene>
<dbReference type="EMBL" id="BAABGL010000006">
    <property type="protein sequence ID" value="GAA4388808.1"/>
    <property type="molecule type" value="Genomic_DNA"/>
</dbReference>
<evidence type="ECO:0000256" key="1">
    <source>
        <dbReference type="SAM" id="MobiDB-lite"/>
    </source>
</evidence>
<protein>
    <submittedName>
        <fullName evidence="2">Uncharacterized protein</fullName>
    </submittedName>
</protein>
<evidence type="ECO:0000313" key="3">
    <source>
        <dbReference type="Proteomes" id="UP001500642"/>
    </source>
</evidence>
<evidence type="ECO:0000313" key="2">
    <source>
        <dbReference type="EMBL" id="GAA4388808.1"/>
    </source>
</evidence>
<feature type="region of interest" description="Disordered" evidence="1">
    <location>
        <begin position="85"/>
        <end position="118"/>
    </location>
</feature>